<keyword evidence="1" id="KW-1133">Transmembrane helix</keyword>
<keyword evidence="1" id="KW-0812">Transmembrane</keyword>
<evidence type="ECO:0000313" key="3">
    <source>
        <dbReference type="Proteomes" id="UP000186781"/>
    </source>
</evidence>
<feature type="transmembrane region" description="Helical" evidence="1">
    <location>
        <begin position="12"/>
        <end position="39"/>
    </location>
</feature>
<gene>
    <name evidence="2" type="ORF">BKH13_00700</name>
</gene>
<feature type="transmembrane region" description="Helical" evidence="1">
    <location>
        <begin position="59"/>
        <end position="80"/>
    </location>
</feature>
<name>A0ABX3F5W7_ACTNA</name>
<evidence type="ECO:0000313" key="2">
    <source>
        <dbReference type="EMBL" id="OLO86399.1"/>
    </source>
</evidence>
<keyword evidence="3" id="KW-1185">Reference proteome</keyword>
<keyword evidence="1" id="KW-0472">Membrane</keyword>
<comment type="caution">
    <text evidence="2">The sequence shown here is derived from an EMBL/GenBank/DDBJ whole genome shotgun (WGS) entry which is preliminary data.</text>
</comment>
<feature type="transmembrane region" description="Helical" evidence="1">
    <location>
        <begin position="92"/>
        <end position="114"/>
    </location>
</feature>
<evidence type="ECO:0000256" key="1">
    <source>
        <dbReference type="SAM" id="Phobius"/>
    </source>
</evidence>
<sequence length="178" mass="19853">MSSRDADLDRPSWMRLCAWSAFFSTLPSAIWRVLMIVGFMPGTADFRTFELAGEPALGYVYVFGLSIVQVTCGYLAVGLIRPWGERLGQWRIPARLPVVLGIVGSLALISIFNVQMVAKVAFGHRPDAGLIHNWALAVMLWCYLPILLWGPLTLITVWGYRQCRAHENSDSRGENGVK</sequence>
<feature type="transmembrane region" description="Helical" evidence="1">
    <location>
        <begin position="134"/>
        <end position="160"/>
    </location>
</feature>
<accession>A0ABX3F5W7</accession>
<organism evidence="2 3">
    <name type="scientific">Actinomyces naeslundii</name>
    <dbReference type="NCBI Taxonomy" id="1655"/>
    <lineage>
        <taxon>Bacteria</taxon>
        <taxon>Bacillati</taxon>
        <taxon>Actinomycetota</taxon>
        <taxon>Actinomycetes</taxon>
        <taxon>Actinomycetales</taxon>
        <taxon>Actinomycetaceae</taxon>
        <taxon>Actinomyces</taxon>
    </lineage>
</organism>
<reference evidence="2 3" key="1">
    <citation type="submission" date="2016-12" db="EMBL/GenBank/DDBJ databases">
        <title>Genomic comparison of strains in the 'Actinomyces naeslundii' group.</title>
        <authorList>
            <person name="Mughal S.R."/>
            <person name="Do T."/>
            <person name="Gilbert S.C."/>
            <person name="Witherden E.A."/>
            <person name="Didelot X."/>
            <person name="Beighton D."/>
        </authorList>
    </citation>
    <scope>NUCLEOTIDE SEQUENCE [LARGE SCALE GENOMIC DNA]</scope>
    <source>
        <strain evidence="2 3">WE6B-3</strain>
    </source>
</reference>
<dbReference type="EMBL" id="MSKX01000002">
    <property type="protein sequence ID" value="OLO86399.1"/>
    <property type="molecule type" value="Genomic_DNA"/>
</dbReference>
<dbReference type="Proteomes" id="UP000186781">
    <property type="component" value="Unassembled WGS sequence"/>
</dbReference>
<protein>
    <submittedName>
        <fullName evidence="2">Uncharacterized protein</fullName>
    </submittedName>
</protein>
<proteinExistence type="predicted"/>